<evidence type="ECO:0000256" key="12">
    <source>
        <dbReference type="SAM" id="Phobius"/>
    </source>
</evidence>
<reference evidence="15" key="2">
    <citation type="journal article" date="2021" name="PeerJ">
        <title>Extensive microbial diversity within the chicken gut microbiome revealed by metagenomics and culture.</title>
        <authorList>
            <person name="Gilroy R."/>
            <person name="Ravi A."/>
            <person name="Getino M."/>
            <person name="Pursley I."/>
            <person name="Horton D.L."/>
            <person name="Alikhan N.F."/>
            <person name="Baker D."/>
            <person name="Gharbi K."/>
            <person name="Hall N."/>
            <person name="Watson M."/>
            <person name="Adriaenssens E.M."/>
            <person name="Foster-Nyarko E."/>
            <person name="Jarju S."/>
            <person name="Secka A."/>
            <person name="Antonio M."/>
            <person name="Oren A."/>
            <person name="Chaudhuri R.R."/>
            <person name="La Ragione R."/>
            <person name="Hildebrand F."/>
            <person name="Pallen M.J."/>
        </authorList>
    </citation>
    <scope>NUCLEOTIDE SEQUENCE</scope>
    <source>
        <strain evidence="15">ChiW16-3235</strain>
    </source>
</reference>
<sequence length="487" mass="54636">MALALVLQVVLIALNAIFASAEIAVISANATKMEKLAEDGNKRAKRICRLTKNSSKFLSTIQVAITLASLLGSAFAADSFAEPLAVAIVGSGSPYYGVVSTICMIVITLILSYFSIVFGELVPKRIAMRNAEKLSLILSGILNFVSYAFAPFVWLLTVSANGILRLFGIKPEDSGEEVSEEDIMLMAEAGSEKGSIDEKENQFIQNIFEFKENDVGEVCTHRKDVDFLFERDDLSVWEETIKQSSHTYYPVCGKDTDDVIGVLNTKIYFRLSDKSKENVRNQAVMPPVFISETMQADDLFYRMKTTREYFAIVLDEYGGVNGIITLHDLLELLVGDLNEKGEATDYEIKQLSEDTWEVNGLAPFEEVCEAMGLKLPEDEDNDFETFAGYVYEMLGEVPDDGETCECEDDYVKVHVLTVSEHRIEKMRITKKQKPVAAEEEEEDEDKKFRLFKKDKDDKDEKDGDEDDKKQSSHKDVVYIPTDEPNGD</sequence>
<dbReference type="Proteomes" id="UP000823913">
    <property type="component" value="Unassembled WGS sequence"/>
</dbReference>
<dbReference type="InterPro" id="IPR005170">
    <property type="entry name" value="Transptr-assoc_dom"/>
</dbReference>
<dbReference type="InterPro" id="IPR002550">
    <property type="entry name" value="CNNM"/>
</dbReference>
<dbReference type="Pfam" id="PF01595">
    <property type="entry name" value="CNNM"/>
    <property type="match status" value="1"/>
</dbReference>
<dbReference type="Gene3D" id="3.10.580.10">
    <property type="entry name" value="CBS-domain"/>
    <property type="match status" value="1"/>
</dbReference>
<dbReference type="SUPFAM" id="SSF54631">
    <property type="entry name" value="CBS-domain pair"/>
    <property type="match status" value="1"/>
</dbReference>
<comment type="subcellular location">
    <subcellularLocation>
        <location evidence="1">Cell membrane</location>
        <topology evidence="1">Multi-pass membrane protein</topology>
    </subcellularLocation>
</comment>
<evidence type="ECO:0000256" key="10">
    <source>
        <dbReference type="PROSITE-ProRule" id="PRU01193"/>
    </source>
</evidence>
<protein>
    <submittedName>
        <fullName evidence="15">HlyC/CorC family transporter</fullName>
    </submittedName>
</protein>
<dbReference type="PROSITE" id="PS51371">
    <property type="entry name" value="CBS"/>
    <property type="match status" value="1"/>
</dbReference>
<dbReference type="EMBL" id="DVHK01000116">
    <property type="protein sequence ID" value="HIR67534.1"/>
    <property type="molecule type" value="Genomic_DNA"/>
</dbReference>
<keyword evidence="5" id="KW-0677">Repeat</keyword>
<dbReference type="GO" id="GO:0050660">
    <property type="term" value="F:flavin adenine dinucleotide binding"/>
    <property type="evidence" value="ECO:0007669"/>
    <property type="project" value="InterPro"/>
</dbReference>
<keyword evidence="7 9" id="KW-0129">CBS domain</keyword>
<keyword evidence="6 10" id="KW-1133">Transmembrane helix</keyword>
<dbReference type="Pfam" id="PF03471">
    <property type="entry name" value="CorC_HlyC"/>
    <property type="match status" value="1"/>
</dbReference>
<gene>
    <name evidence="15" type="ORF">IAB94_05765</name>
</gene>
<evidence type="ECO:0000256" key="7">
    <source>
        <dbReference type="ARBA" id="ARBA00023122"/>
    </source>
</evidence>
<dbReference type="PANTHER" id="PTHR43099">
    <property type="entry name" value="UPF0053 PROTEIN YRKA"/>
    <property type="match status" value="1"/>
</dbReference>
<feature type="domain" description="CNNM transmembrane" evidence="14">
    <location>
        <begin position="1"/>
        <end position="200"/>
    </location>
</feature>
<name>A0A9D1J9B3_9FIRM</name>
<accession>A0A9D1J9B3</accession>
<dbReference type="InterPro" id="IPR000644">
    <property type="entry name" value="CBS_dom"/>
</dbReference>
<feature type="compositionally biased region" description="Basic and acidic residues" evidence="11">
    <location>
        <begin position="445"/>
        <end position="476"/>
    </location>
</feature>
<organism evidence="15 16">
    <name type="scientific">Candidatus Coproplasma avicola</name>
    <dbReference type="NCBI Taxonomy" id="2840744"/>
    <lineage>
        <taxon>Bacteria</taxon>
        <taxon>Bacillati</taxon>
        <taxon>Bacillota</taxon>
        <taxon>Clostridia</taxon>
        <taxon>Eubacteriales</taxon>
        <taxon>Candidatus Coproplasma</taxon>
    </lineage>
</organism>
<feature type="transmembrane region" description="Helical" evidence="12">
    <location>
        <begin position="95"/>
        <end position="122"/>
    </location>
</feature>
<dbReference type="InterPro" id="IPR046342">
    <property type="entry name" value="CBS_dom_sf"/>
</dbReference>
<evidence type="ECO:0000256" key="9">
    <source>
        <dbReference type="PROSITE-ProRule" id="PRU00703"/>
    </source>
</evidence>
<feature type="transmembrane region" description="Helical" evidence="12">
    <location>
        <begin position="134"/>
        <end position="156"/>
    </location>
</feature>
<evidence type="ECO:0000256" key="6">
    <source>
        <dbReference type="ARBA" id="ARBA00022989"/>
    </source>
</evidence>
<dbReference type="InterPro" id="IPR016169">
    <property type="entry name" value="FAD-bd_PCMH_sub2"/>
</dbReference>
<feature type="region of interest" description="Disordered" evidence="11">
    <location>
        <begin position="427"/>
        <end position="487"/>
    </location>
</feature>
<evidence type="ECO:0000256" key="2">
    <source>
        <dbReference type="ARBA" id="ARBA00006337"/>
    </source>
</evidence>
<dbReference type="Pfam" id="PF00571">
    <property type="entry name" value="CBS"/>
    <property type="match status" value="1"/>
</dbReference>
<dbReference type="CDD" id="cd04590">
    <property type="entry name" value="CBS_pair_CorC_HlyC_assoc"/>
    <property type="match status" value="1"/>
</dbReference>
<dbReference type="PANTHER" id="PTHR43099:SF5">
    <property type="entry name" value="HLYC_CORC FAMILY TRANSPORTER"/>
    <property type="match status" value="1"/>
</dbReference>
<dbReference type="Gene3D" id="3.30.465.10">
    <property type="match status" value="1"/>
</dbReference>
<dbReference type="InterPro" id="IPR051676">
    <property type="entry name" value="UPF0053_domain"/>
</dbReference>
<evidence type="ECO:0000313" key="16">
    <source>
        <dbReference type="Proteomes" id="UP000823913"/>
    </source>
</evidence>
<dbReference type="PROSITE" id="PS51846">
    <property type="entry name" value="CNNM"/>
    <property type="match status" value="1"/>
</dbReference>
<evidence type="ECO:0000256" key="8">
    <source>
        <dbReference type="ARBA" id="ARBA00023136"/>
    </source>
</evidence>
<evidence type="ECO:0000259" key="14">
    <source>
        <dbReference type="PROSITE" id="PS51846"/>
    </source>
</evidence>
<evidence type="ECO:0000256" key="4">
    <source>
        <dbReference type="ARBA" id="ARBA00022692"/>
    </source>
</evidence>
<dbReference type="InterPro" id="IPR036318">
    <property type="entry name" value="FAD-bd_PCMH-like_sf"/>
</dbReference>
<reference evidence="15" key="1">
    <citation type="submission" date="2020-10" db="EMBL/GenBank/DDBJ databases">
        <authorList>
            <person name="Gilroy R."/>
        </authorList>
    </citation>
    <scope>NUCLEOTIDE SEQUENCE</scope>
    <source>
        <strain evidence="15">ChiW16-3235</strain>
    </source>
</reference>
<dbReference type="GO" id="GO:0005886">
    <property type="term" value="C:plasma membrane"/>
    <property type="evidence" value="ECO:0007669"/>
    <property type="project" value="UniProtKB-SubCell"/>
</dbReference>
<proteinExistence type="inferred from homology"/>
<comment type="similarity">
    <text evidence="2">Belongs to the UPF0053 family.</text>
</comment>
<evidence type="ECO:0000256" key="3">
    <source>
        <dbReference type="ARBA" id="ARBA00022475"/>
    </source>
</evidence>
<evidence type="ECO:0000259" key="13">
    <source>
        <dbReference type="PROSITE" id="PS51371"/>
    </source>
</evidence>
<evidence type="ECO:0000256" key="1">
    <source>
        <dbReference type="ARBA" id="ARBA00004651"/>
    </source>
</evidence>
<keyword evidence="4 10" id="KW-0812">Transmembrane</keyword>
<dbReference type="InterPro" id="IPR044751">
    <property type="entry name" value="Ion_transp-like_CBS"/>
</dbReference>
<feature type="domain" description="CBS" evidence="13">
    <location>
        <begin position="283"/>
        <end position="339"/>
    </location>
</feature>
<evidence type="ECO:0000256" key="5">
    <source>
        <dbReference type="ARBA" id="ARBA00022737"/>
    </source>
</evidence>
<evidence type="ECO:0000313" key="15">
    <source>
        <dbReference type="EMBL" id="HIR67534.1"/>
    </source>
</evidence>
<dbReference type="SMART" id="SM01091">
    <property type="entry name" value="CorC_HlyC"/>
    <property type="match status" value="1"/>
</dbReference>
<keyword evidence="3" id="KW-1003">Cell membrane</keyword>
<dbReference type="SUPFAM" id="SSF56176">
    <property type="entry name" value="FAD-binding/transporter-associated domain-like"/>
    <property type="match status" value="1"/>
</dbReference>
<dbReference type="AlphaFoldDB" id="A0A9D1J9B3"/>
<keyword evidence="8 10" id="KW-0472">Membrane</keyword>
<comment type="caution">
    <text evidence="15">The sequence shown here is derived from an EMBL/GenBank/DDBJ whole genome shotgun (WGS) entry which is preliminary data.</text>
</comment>
<evidence type="ECO:0000256" key="11">
    <source>
        <dbReference type="SAM" id="MobiDB-lite"/>
    </source>
</evidence>